<dbReference type="GO" id="GO:0005524">
    <property type="term" value="F:ATP binding"/>
    <property type="evidence" value="ECO:0007669"/>
    <property type="project" value="InterPro"/>
</dbReference>
<comment type="caution">
    <text evidence="6">The sequence shown here is derived from an EMBL/GenBank/DDBJ whole genome shotgun (WGS) entry which is preliminary data.</text>
</comment>
<dbReference type="EMBL" id="BMPO01000002">
    <property type="protein sequence ID" value="GGJ87698.1"/>
    <property type="molecule type" value="Genomic_DNA"/>
</dbReference>
<dbReference type="Gene3D" id="1.10.287.130">
    <property type="match status" value="1"/>
</dbReference>
<reference evidence="6" key="1">
    <citation type="journal article" date="2014" name="Int. J. Syst. Evol. Microbiol.">
        <title>Complete genome sequence of Corynebacterium casei LMG S-19264T (=DSM 44701T), isolated from a smear-ripened cheese.</title>
        <authorList>
            <consortium name="US DOE Joint Genome Institute (JGI-PGF)"/>
            <person name="Walter F."/>
            <person name="Albersmeier A."/>
            <person name="Kalinowski J."/>
            <person name="Ruckert C."/>
        </authorList>
    </citation>
    <scope>NUCLEOTIDE SEQUENCE</scope>
    <source>
        <strain evidence="6">JCM 30078</strain>
    </source>
</reference>
<dbReference type="InterPro" id="IPR000719">
    <property type="entry name" value="Prot_kinase_dom"/>
</dbReference>
<dbReference type="Gene3D" id="3.30.565.10">
    <property type="entry name" value="Histidine kinase-like ATPase, C-terminal domain"/>
    <property type="match status" value="1"/>
</dbReference>
<dbReference type="SUPFAM" id="SSF55874">
    <property type="entry name" value="ATPase domain of HSP90 chaperone/DNA topoisomerase II/histidine kinase"/>
    <property type="match status" value="1"/>
</dbReference>
<evidence type="ECO:0000256" key="1">
    <source>
        <dbReference type="ARBA" id="ARBA00000085"/>
    </source>
</evidence>
<dbReference type="Proteomes" id="UP000635983">
    <property type="component" value="Unassembled WGS sequence"/>
</dbReference>
<dbReference type="SMART" id="SM00388">
    <property type="entry name" value="HisKA"/>
    <property type="match status" value="1"/>
</dbReference>
<dbReference type="SUPFAM" id="SSF56112">
    <property type="entry name" value="Protein kinase-like (PK-like)"/>
    <property type="match status" value="1"/>
</dbReference>
<evidence type="ECO:0000256" key="2">
    <source>
        <dbReference type="ARBA" id="ARBA00012438"/>
    </source>
</evidence>
<dbReference type="SUPFAM" id="SSF55785">
    <property type="entry name" value="PYP-like sensor domain (PAS domain)"/>
    <property type="match status" value="1"/>
</dbReference>
<dbReference type="InterPro" id="IPR003594">
    <property type="entry name" value="HATPase_dom"/>
</dbReference>
<keyword evidence="6" id="KW-0808">Transferase</keyword>
<dbReference type="Pfam" id="PF13191">
    <property type="entry name" value="AAA_16"/>
    <property type="match status" value="1"/>
</dbReference>
<dbReference type="InterPro" id="IPR011009">
    <property type="entry name" value="Kinase-like_dom_sf"/>
</dbReference>
<dbReference type="GO" id="GO:0000155">
    <property type="term" value="F:phosphorelay sensor kinase activity"/>
    <property type="evidence" value="ECO:0007669"/>
    <property type="project" value="InterPro"/>
</dbReference>
<dbReference type="SUPFAM" id="SSF52540">
    <property type="entry name" value="P-loop containing nucleoside triphosphate hydrolases"/>
    <property type="match status" value="1"/>
</dbReference>
<dbReference type="SMART" id="SM00065">
    <property type="entry name" value="GAF"/>
    <property type="match status" value="1"/>
</dbReference>
<evidence type="ECO:0000259" key="5">
    <source>
        <dbReference type="PROSITE" id="PS50109"/>
    </source>
</evidence>
<proteinExistence type="predicted"/>
<evidence type="ECO:0000313" key="6">
    <source>
        <dbReference type="EMBL" id="GGJ87698.1"/>
    </source>
</evidence>
<dbReference type="Gene3D" id="3.30.450.20">
    <property type="entry name" value="PAS domain"/>
    <property type="match status" value="1"/>
</dbReference>
<dbReference type="PROSITE" id="PS50011">
    <property type="entry name" value="PROTEIN_KINASE_DOM"/>
    <property type="match status" value="1"/>
</dbReference>
<dbReference type="PANTHER" id="PTHR43642:SF1">
    <property type="entry name" value="HYBRID SIGNAL TRANSDUCTION HISTIDINE KINASE G"/>
    <property type="match status" value="1"/>
</dbReference>
<dbReference type="Pfam" id="PF00512">
    <property type="entry name" value="HisKA"/>
    <property type="match status" value="1"/>
</dbReference>
<feature type="domain" description="Protein kinase" evidence="4">
    <location>
        <begin position="1"/>
        <end position="280"/>
    </location>
</feature>
<dbReference type="InterPro" id="IPR036890">
    <property type="entry name" value="HATPase_C_sf"/>
</dbReference>
<evidence type="ECO:0000256" key="3">
    <source>
        <dbReference type="ARBA" id="ARBA00022553"/>
    </source>
</evidence>
<dbReference type="SUPFAM" id="SSF55781">
    <property type="entry name" value="GAF domain-like"/>
    <property type="match status" value="1"/>
</dbReference>
<dbReference type="Gene3D" id="3.40.50.300">
    <property type="entry name" value="P-loop containing nucleotide triphosphate hydrolases"/>
    <property type="match status" value="1"/>
</dbReference>
<dbReference type="Pfam" id="PF01590">
    <property type="entry name" value="GAF"/>
    <property type="match status" value="1"/>
</dbReference>
<dbReference type="EC" id="2.7.13.3" evidence="2"/>
<keyword evidence="3" id="KW-0597">Phosphoprotein</keyword>
<dbReference type="InterPro" id="IPR041664">
    <property type="entry name" value="AAA_16"/>
</dbReference>
<dbReference type="Pfam" id="PF00069">
    <property type="entry name" value="Pkinase"/>
    <property type="match status" value="1"/>
</dbReference>
<dbReference type="Gene3D" id="1.10.510.10">
    <property type="entry name" value="Transferase(Phosphotransferase) domain 1"/>
    <property type="match status" value="1"/>
</dbReference>
<dbReference type="InterPro" id="IPR053159">
    <property type="entry name" value="Hybrid_Histidine_Kinase"/>
</dbReference>
<dbReference type="CDD" id="cd00082">
    <property type="entry name" value="HisKA"/>
    <property type="match status" value="1"/>
</dbReference>
<organism evidence="6 7">
    <name type="scientific">Pseudomonas matsuisoli</name>
    <dbReference type="NCBI Taxonomy" id="1515666"/>
    <lineage>
        <taxon>Bacteria</taxon>
        <taxon>Pseudomonadati</taxon>
        <taxon>Pseudomonadota</taxon>
        <taxon>Gammaproteobacteria</taxon>
        <taxon>Pseudomonadales</taxon>
        <taxon>Pseudomonadaceae</taxon>
        <taxon>Pseudomonas</taxon>
    </lineage>
</organism>
<dbReference type="SUPFAM" id="SSF47384">
    <property type="entry name" value="Homodimeric domain of signal transducing histidine kinase"/>
    <property type="match status" value="1"/>
</dbReference>
<dbReference type="InterPro" id="IPR027417">
    <property type="entry name" value="P-loop_NTPase"/>
</dbReference>
<keyword evidence="7" id="KW-1185">Reference proteome</keyword>
<dbReference type="SMART" id="SM00387">
    <property type="entry name" value="HATPase_c"/>
    <property type="match status" value="1"/>
</dbReference>
<dbReference type="Pfam" id="PF02518">
    <property type="entry name" value="HATPase_c"/>
    <property type="match status" value="1"/>
</dbReference>
<dbReference type="PANTHER" id="PTHR43642">
    <property type="entry name" value="HYBRID SIGNAL TRANSDUCTION HISTIDINE KINASE G"/>
    <property type="match status" value="1"/>
</dbReference>
<dbReference type="InterPro" id="IPR003661">
    <property type="entry name" value="HisK_dim/P_dom"/>
</dbReference>
<dbReference type="CDD" id="cd14014">
    <property type="entry name" value="STKc_PknB_like"/>
    <property type="match status" value="1"/>
</dbReference>
<evidence type="ECO:0000259" key="4">
    <source>
        <dbReference type="PROSITE" id="PS50011"/>
    </source>
</evidence>
<feature type="domain" description="Histidine kinase" evidence="5">
    <location>
        <begin position="1595"/>
        <end position="1809"/>
    </location>
</feature>
<comment type="catalytic activity">
    <reaction evidence="1">
        <text>ATP + protein L-histidine = ADP + protein N-phospho-L-histidine.</text>
        <dbReference type="EC" id="2.7.13.3"/>
    </reaction>
</comment>
<dbReference type="RefSeq" id="WP_188982215.1">
    <property type="nucleotide sequence ID" value="NZ_BMPO01000002.1"/>
</dbReference>
<name>A0A917PQC4_9PSED</name>
<dbReference type="InterPro" id="IPR004358">
    <property type="entry name" value="Sig_transdc_His_kin-like_C"/>
</dbReference>
<dbReference type="InterPro" id="IPR003018">
    <property type="entry name" value="GAF"/>
</dbReference>
<accession>A0A917PQC4</accession>
<dbReference type="InterPro" id="IPR035965">
    <property type="entry name" value="PAS-like_dom_sf"/>
</dbReference>
<evidence type="ECO:0000313" key="7">
    <source>
        <dbReference type="Proteomes" id="UP000635983"/>
    </source>
</evidence>
<dbReference type="Gene3D" id="3.30.450.40">
    <property type="match status" value="1"/>
</dbReference>
<dbReference type="InterPro" id="IPR029016">
    <property type="entry name" value="GAF-like_dom_sf"/>
</dbReference>
<dbReference type="PROSITE" id="PS50109">
    <property type="entry name" value="HIS_KIN"/>
    <property type="match status" value="1"/>
</dbReference>
<protein>
    <recommendedName>
        <fullName evidence="2">histidine kinase</fullName>
        <ecNumber evidence="2">2.7.13.3</ecNumber>
    </recommendedName>
</protein>
<dbReference type="SMART" id="SM00220">
    <property type="entry name" value="S_TKc"/>
    <property type="match status" value="1"/>
</dbReference>
<dbReference type="InterPro" id="IPR036097">
    <property type="entry name" value="HisK_dim/P_sf"/>
</dbReference>
<dbReference type="PRINTS" id="PR00344">
    <property type="entry name" value="BCTRLSENSOR"/>
</dbReference>
<gene>
    <name evidence="6" type="ORF">GCM10009304_11830</name>
</gene>
<sequence>MAMTRGPDNRPLYRLDFSGEWPKCASRIAVDNINGLHRWRAFDERTGRSWMLVAPESAQVNDPRLDREFALAPRLSAEWAVVPQALLLTPQGQMLVLDDEDSVPLSTMRASTIQAEQFFTLAISAAAALNDVHQAGMVHRDIQPANLLCRADGVVRITGFAFASVKGQPLGTASEVGSSSLAYLAPELANCGYESATIRSDLYALGITLFELATGTRPFEAEDAPGWLHAHLAIPPPLMKSLRADLPACVEPLVGRLICKQPGLRYASALELEADLRRCFDDWQEADAATAGEARGDGGKISSLVGRAQESRDLQHALTRLLDGKGGIVLVHGEAGVGKTSLVSAGFADHGHRYLYAMSKCKALGYANPYGFLASAISSLCTSLCSGVPYGRSYWAPRLRAAVGEYGGAVTRLMPELELITGPLRSEIAPRISETRRHLHGTLLSVLQAIATEDHPLVLFLDDLQWADAESLTFLRELDADLFKHVLLVIAYRSDAVAPGTDIDRYLRHCRALPCWMQDISLGPIDGGTIAALLMTDPSLSAIERDRLHARLSQEGAVNPLYLSQAIAAIRENATVADTSLGVMSSLMDLRFAHLPTKTMDVLEKLALLGNETGLEELACACDATGRSLRMWLKPALAAGLIAEHRTGLSFTHDSIWEALLARLSQASIQAMHLEFAIRFTQAVAEDRQPKRVHRAASHVLRVPADAFDGCCHETLVELLIEAAYQARGRVAATVALDYLEYAQRLQPDITTGDGDRACGLRIVYGQCLILDAAYEAADRYINEHLAQTKRFDHCADLYRLRCEICSLQGNYRAALDSIRSGIATLAPDISLTLERPAADRLGRAVNDLIGPNPKNRFAALQYLDDDQVQAVIDLLRAIIVPGSFVEPDLMLIASSHIVRLTLEYGISAAGVEGLAWFGVCMAHHHGLYDQASAYTELAADLSEQSRFAKVRGAALIALERTSVWTKPLPYALECAESAHRFLIAKGSPSFACYANNHIISDLLVLGAPIERMLRQIDTGLKYAKHLEFTDAQSILYTQALYIRRLAGEFSDSIPTPSPAELEKRVARSQMAELRFLWELFEGLFQFLEGALSSASRHLDNAWELSWSAPVHIHLIDLALFTVLNRAALQTQTGVIQDFERPMQRLQSAADTNPRYFGDRLALAKGEIQRIEGNHLQALLHYEDAIDKAGACGAIHIQGLGHELESRCLALVNMHYGARVHLRLARDAWRRWGAKRLADRLEMLNPALRDAPQLAPTLALPGKSELDVLAITKACQALSREIEPEALIKTLLSNATTHAGATFTALLLVAEGRLSIEATGVARPSGIEINLRDDLPHNTAVSMSVVQHVMEHREPLAMNGTEALRRFSQDPYLLDLERGSVGCIPLLKQNAVIGLLYLENALIPGIFEPARVDVLELLAAQAAISLSNARLYSDLSAENERRRASEDTLRRTQALMALGQAVNRYGTFAWKPCEAASLWSDRLLDQVGLPLPENKEYLVDPTGLVHPDERTLFAGRLSHIVTAHEPFRLTFRTVALGGSCHYLELAGEPDDAGDGFIGVLLDITDRTQTEIALRAARGELERTSQASILGELAASIAHEINQPLASILSNAGASIRWLDRETPEVDDALEGIRDIVSEGKRAAEIVNAMRSLARQAPPQCKRFAVDRMIHDVLSLTKADIQDQNVSLVLDIAPAINAWGDPTQIQQVVRNLITNAVEAMQHLPPLTRRLCLSAHSMGDEILVIVQDSGPGVSPSAEDQVFQAFYTNKPTGMGMGLAICWSIISAHGGSLRFTRGRRGESLFFFTLPLATDDATCR</sequence>
<keyword evidence="6" id="KW-0418">Kinase</keyword>
<dbReference type="InterPro" id="IPR005467">
    <property type="entry name" value="His_kinase_dom"/>
</dbReference>
<reference evidence="6" key="2">
    <citation type="submission" date="2020-09" db="EMBL/GenBank/DDBJ databases">
        <authorList>
            <person name="Sun Q."/>
            <person name="Ohkuma M."/>
        </authorList>
    </citation>
    <scope>NUCLEOTIDE SEQUENCE</scope>
    <source>
        <strain evidence="6">JCM 30078</strain>
    </source>
</reference>